<evidence type="ECO:0000259" key="1">
    <source>
        <dbReference type="Pfam" id="PF03869"/>
    </source>
</evidence>
<dbReference type="EMBL" id="JANAVZ010000007">
    <property type="protein sequence ID" value="MCT4333780.1"/>
    <property type="molecule type" value="Genomic_DNA"/>
</dbReference>
<evidence type="ECO:0000313" key="3">
    <source>
        <dbReference type="Proteomes" id="UP001320702"/>
    </source>
</evidence>
<dbReference type="Proteomes" id="UP001320702">
    <property type="component" value="Unassembled WGS sequence"/>
</dbReference>
<feature type="domain" description="Arc-like DNA binding" evidence="1">
    <location>
        <begin position="2"/>
        <end position="32"/>
    </location>
</feature>
<accession>A0ABT2KB77</accession>
<name>A0ABT2KB77_9RHOB</name>
<evidence type="ECO:0000313" key="2">
    <source>
        <dbReference type="EMBL" id="MCT4333780.1"/>
    </source>
</evidence>
<keyword evidence="3" id="KW-1185">Reference proteome</keyword>
<dbReference type="InterPro" id="IPR010985">
    <property type="entry name" value="Ribbon_hlx_hlx"/>
</dbReference>
<comment type="caution">
    <text evidence="2">The sequence shown here is derived from an EMBL/GenBank/DDBJ whole genome shotgun (WGS) entry which is preliminary data.</text>
</comment>
<reference evidence="2 3" key="1">
    <citation type="submission" date="2022-04" db="EMBL/GenBank/DDBJ databases">
        <title>Paracoccus sp. YLB-12 draft genome sequence.</title>
        <authorList>
            <person name="Yu L."/>
        </authorList>
    </citation>
    <scope>NUCLEOTIDE SEQUENCE [LARGE SCALE GENOMIC DNA]</scope>
    <source>
        <strain evidence="2 3">YLB-12</strain>
    </source>
</reference>
<dbReference type="GO" id="GO:0003677">
    <property type="term" value="F:DNA binding"/>
    <property type="evidence" value="ECO:0007669"/>
    <property type="project" value="UniProtKB-KW"/>
</dbReference>
<dbReference type="InterPro" id="IPR013321">
    <property type="entry name" value="Arc_rbn_hlx_hlx"/>
</dbReference>
<gene>
    <name evidence="2" type="ORF">MU516_12990</name>
</gene>
<dbReference type="Pfam" id="PF03869">
    <property type="entry name" value="Arc"/>
    <property type="match status" value="1"/>
</dbReference>
<dbReference type="Gene3D" id="1.10.1220.10">
    <property type="entry name" value="Met repressor-like"/>
    <property type="match status" value="1"/>
</dbReference>
<organism evidence="2 3">
    <name type="scientific">Paracoccus maritimus</name>
    <dbReference type="NCBI Taxonomy" id="2933292"/>
    <lineage>
        <taxon>Bacteria</taxon>
        <taxon>Pseudomonadati</taxon>
        <taxon>Pseudomonadota</taxon>
        <taxon>Alphaproteobacteria</taxon>
        <taxon>Rhodobacterales</taxon>
        <taxon>Paracoccaceae</taxon>
        <taxon>Paracoccus</taxon>
    </lineage>
</organism>
<dbReference type="SUPFAM" id="SSF47598">
    <property type="entry name" value="Ribbon-helix-helix"/>
    <property type="match status" value="1"/>
</dbReference>
<sequence length="93" mass="10707">MLRLPDGLRERIKAKADDNGRSMNAEIVQLLEREYPAPTDVMHIHLDNIRKVLDAYERTTDPKARLYFQHLVEAMAKSGHDLTFDDDDDLLGT</sequence>
<protein>
    <submittedName>
        <fullName evidence="2">Arc family DNA-binding protein</fullName>
    </submittedName>
</protein>
<dbReference type="InterPro" id="IPR005569">
    <property type="entry name" value="Arc_DNA-bd_dom"/>
</dbReference>
<proteinExistence type="predicted"/>
<keyword evidence="2" id="KW-0238">DNA-binding</keyword>